<protein>
    <recommendedName>
        <fullName evidence="3">LysM domain-containing protein</fullName>
    </recommendedName>
</protein>
<evidence type="ECO:0000313" key="2">
    <source>
        <dbReference type="Proteomes" id="UP000570474"/>
    </source>
</evidence>
<dbReference type="AlphaFoldDB" id="A0A847S235"/>
<organism evidence="1 2">
    <name type="scientific">Chitinophaga varians</name>
    <dbReference type="NCBI Taxonomy" id="2202339"/>
    <lineage>
        <taxon>Bacteria</taxon>
        <taxon>Pseudomonadati</taxon>
        <taxon>Bacteroidota</taxon>
        <taxon>Chitinophagia</taxon>
        <taxon>Chitinophagales</taxon>
        <taxon>Chitinophagaceae</taxon>
        <taxon>Chitinophaga</taxon>
    </lineage>
</organism>
<reference evidence="1 2" key="1">
    <citation type="submission" date="2020-04" db="EMBL/GenBank/DDBJ databases">
        <authorList>
            <person name="Yin C."/>
        </authorList>
    </citation>
    <scope>NUCLEOTIDE SEQUENCE [LARGE SCALE GENOMIC DNA]</scope>
    <source>
        <strain evidence="1 2">Ae27</strain>
    </source>
</reference>
<name>A0A847S235_9BACT</name>
<dbReference type="Proteomes" id="UP000570474">
    <property type="component" value="Unassembled WGS sequence"/>
</dbReference>
<evidence type="ECO:0008006" key="3">
    <source>
        <dbReference type="Google" id="ProtNLM"/>
    </source>
</evidence>
<gene>
    <name evidence="1" type="ORF">HGH92_21645</name>
</gene>
<evidence type="ECO:0000313" key="1">
    <source>
        <dbReference type="EMBL" id="NLR66927.1"/>
    </source>
</evidence>
<dbReference type="EMBL" id="JABAIA010000002">
    <property type="protein sequence ID" value="NLR66927.1"/>
    <property type="molecule type" value="Genomic_DNA"/>
</dbReference>
<comment type="caution">
    <text evidence="1">The sequence shown here is derived from an EMBL/GenBank/DDBJ whole genome shotgun (WGS) entry which is preliminary data.</text>
</comment>
<dbReference type="RefSeq" id="WP_168872825.1">
    <property type="nucleotide sequence ID" value="NZ_JABAIA010000002.1"/>
</dbReference>
<accession>A0A847S235</accession>
<proteinExistence type="predicted"/>
<keyword evidence="2" id="KW-1185">Reference proteome</keyword>
<sequence>METVDIKPHQCLLDIAMQTKGGIDTLFAFAGANELSITDNLVPGKYLLVPDVEVTDRRVFQYLRDNKIFPANAFTAEDDAAIKGGIGYMGIQIDFRVS</sequence>